<evidence type="ECO:0000313" key="2">
    <source>
        <dbReference type="Proteomes" id="UP001217089"/>
    </source>
</evidence>
<comment type="caution">
    <text evidence="1">The sequence shown here is derived from an EMBL/GenBank/DDBJ whole genome shotgun (WGS) entry which is preliminary data.</text>
</comment>
<evidence type="ECO:0000313" key="1">
    <source>
        <dbReference type="EMBL" id="KAJ8308100.1"/>
    </source>
</evidence>
<organism evidence="1 2">
    <name type="scientific">Tegillarca granosa</name>
    <name type="common">Malaysian cockle</name>
    <name type="synonym">Anadara granosa</name>
    <dbReference type="NCBI Taxonomy" id="220873"/>
    <lineage>
        <taxon>Eukaryota</taxon>
        <taxon>Metazoa</taxon>
        <taxon>Spiralia</taxon>
        <taxon>Lophotrochozoa</taxon>
        <taxon>Mollusca</taxon>
        <taxon>Bivalvia</taxon>
        <taxon>Autobranchia</taxon>
        <taxon>Pteriomorphia</taxon>
        <taxon>Arcoida</taxon>
        <taxon>Arcoidea</taxon>
        <taxon>Arcidae</taxon>
        <taxon>Tegillarca</taxon>
    </lineage>
</organism>
<dbReference type="EMBL" id="JARBDR010000657">
    <property type="protein sequence ID" value="KAJ8308100.1"/>
    <property type="molecule type" value="Genomic_DNA"/>
</dbReference>
<keyword evidence="2" id="KW-1185">Reference proteome</keyword>
<reference evidence="1 2" key="1">
    <citation type="submission" date="2022-12" db="EMBL/GenBank/DDBJ databases">
        <title>Chromosome-level genome of Tegillarca granosa.</title>
        <authorList>
            <person name="Kim J."/>
        </authorList>
    </citation>
    <scope>NUCLEOTIDE SEQUENCE [LARGE SCALE GENOMIC DNA]</scope>
    <source>
        <strain evidence="1">Teg-2019</strain>
        <tissue evidence="1">Adductor muscle</tissue>
    </source>
</reference>
<dbReference type="Proteomes" id="UP001217089">
    <property type="component" value="Unassembled WGS sequence"/>
</dbReference>
<proteinExistence type="predicted"/>
<name>A0ABQ9EXJ3_TEGGR</name>
<sequence>MYPCQTVFEMFILIGQCLYYTLKESGNIQTKDSPASADTNKVEETTKTEQALTTSGHTHITVPVHQNQVESNNKGKMELGSSGKDSIIVGVQNEDGKDDAVEIDTNEDEMLESEAPMKGNLRKASISEKVEKFRESEAYIATIKENAEQRKKQFERMLSEHAELVEEIGRATAPDAASDDRDH</sequence>
<gene>
    <name evidence="1" type="ORF">KUTeg_012974</name>
</gene>
<protein>
    <submittedName>
        <fullName evidence="1">Uncharacterized protein</fullName>
    </submittedName>
</protein>
<accession>A0ABQ9EXJ3</accession>